<dbReference type="NCBIfam" id="TIGR02937">
    <property type="entry name" value="sigma70-ECF"/>
    <property type="match status" value="1"/>
</dbReference>
<evidence type="ECO:0000259" key="8">
    <source>
        <dbReference type="Pfam" id="PF08281"/>
    </source>
</evidence>
<evidence type="ECO:0000313" key="9">
    <source>
        <dbReference type="EMBL" id="MFB9732330.1"/>
    </source>
</evidence>
<keyword evidence="3" id="KW-0731">Sigma factor</keyword>
<dbReference type="SUPFAM" id="SSF88946">
    <property type="entry name" value="Sigma2 domain of RNA polymerase sigma factors"/>
    <property type="match status" value="1"/>
</dbReference>
<reference evidence="9 10" key="1">
    <citation type="submission" date="2024-09" db="EMBL/GenBank/DDBJ databases">
        <authorList>
            <person name="Sun Q."/>
            <person name="Mori K."/>
        </authorList>
    </citation>
    <scope>NUCLEOTIDE SEQUENCE [LARGE SCALE GENOMIC DNA]</scope>
    <source>
        <strain evidence="9 10">JCM 12763</strain>
    </source>
</reference>
<comment type="caution">
    <text evidence="9">The sequence shown here is derived from an EMBL/GenBank/DDBJ whole genome shotgun (WGS) entry which is preliminary data.</text>
</comment>
<dbReference type="PANTHER" id="PTHR43133">
    <property type="entry name" value="RNA POLYMERASE ECF-TYPE SIGMA FACTO"/>
    <property type="match status" value="1"/>
</dbReference>
<evidence type="ECO:0000256" key="4">
    <source>
        <dbReference type="ARBA" id="ARBA00023125"/>
    </source>
</evidence>
<dbReference type="Gene3D" id="1.10.1740.10">
    <property type="match status" value="1"/>
</dbReference>
<feature type="domain" description="RNA polymerase sigma factor 70 region 4 type 2" evidence="8">
    <location>
        <begin position="135"/>
        <end position="186"/>
    </location>
</feature>
<evidence type="ECO:0000256" key="5">
    <source>
        <dbReference type="ARBA" id="ARBA00023163"/>
    </source>
</evidence>
<dbReference type="Proteomes" id="UP001589613">
    <property type="component" value="Unassembled WGS sequence"/>
</dbReference>
<evidence type="ECO:0000256" key="6">
    <source>
        <dbReference type="SAM" id="MobiDB-lite"/>
    </source>
</evidence>
<dbReference type="Pfam" id="PF04542">
    <property type="entry name" value="Sigma70_r2"/>
    <property type="match status" value="1"/>
</dbReference>
<dbReference type="RefSeq" id="WP_141338540.1">
    <property type="nucleotide sequence ID" value="NZ_JBHMAX010000017.1"/>
</dbReference>
<dbReference type="InterPro" id="IPR013324">
    <property type="entry name" value="RNA_pol_sigma_r3/r4-like"/>
</dbReference>
<protein>
    <submittedName>
        <fullName evidence="9">Sigma-70 family RNA polymerase sigma factor</fullName>
    </submittedName>
</protein>
<dbReference type="InterPro" id="IPR039425">
    <property type="entry name" value="RNA_pol_sigma-70-like"/>
</dbReference>
<gene>
    <name evidence="9" type="ORF">ACFFN0_09770</name>
</gene>
<evidence type="ECO:0000256" key="1">
    <source>
        <dbReference type="ARBA" id="ARBA00010641"/>
    </source>
</evidence>
<dbReference type="Gene3D" id="1.10.10.10">
    <property type="entry name" value="Winged helix-like DNA-binding domain superfamily/Winged helix DNA-binding domain"/>
    <property type="match status" value="1"/>
</dbReference>
<sequence>MSQAGREPRAPADADAATTPVGQVRPEAVELTRDEVVESLFREHYEGLLRLSYCLLGDRCSAEDVVMEAFCSLQSHWSTLRDRTAPLGYLRVCVLNLSRSRIRALVRERSRPGWVEPTPSPDTSVSVVDRDEAHRLVEAVRALPRRQCEVIVCRYFLELSEAETASLLGLSTGSVKRHAHRARATLSTTLEETR</sequence>
<keyword evidence="2" id="KW-0805">Transcription regulation</keyword>
<evidence type="ECO:0000256" key="3">
    <source>
        <dbReference type="ARBA" id="ARBA00023082"/>
    </source>
</evidence>
<dbReference type="SUPFAM" id="SSF88659">
    <property type="entry name" value="Sigma3 and sigma4 domains of RNA polymerase sigma factors"/>
    <property type="match status" value="1"/>
</dbReference>
<dbReference type="PANTHER" id="PTHR43133:SF50">
    <property type="entry name" value="ECF RNA POLYMERASE SIGMA FACTOR SIGM"/>
    <property type="match status" value="1"/>
</dbReference>
<organism evidence="9 10">
    <name type="scientific">Ornithinimicrobium kibberense</name>
    <dbReference type="NCBI Taxonomy" id="282060"/>
    <lineage>
        <taxon>Bacteria</taxon>
        <taxon>Bacillati</taxon>
        <taxon>Actinomycetota</taxon>
        <taxon>Actinomycetes</taxon>
        <taxon>Micrococcales</taxon>
        <taxon>Ornithinimicrobiaceae</taxon>
        <taxon>Ornithinimicrobium</taxon>
    </lineage>
</organism>
<keyword evidence="10" id="KW-1185">Reference proteome</keyword>
<dbReference type="CDD" id="cd06171">
    <property type="entry name" value="Sigma70_r4"/>
    <property type="match status" value="1"/>
</dbReference>
<proteinExistence type="inferred from homology"/>
<name>A0ABV5V3M2_9MICO</name>
<dbReference type="InterPro" id="IPR013325">
    <property type="entry name" value="RNA_pol_sigma_r2"/>
</dbReference>
<evidence type="ECO:0000256" key="2">
    <source>
        <dbReference type="ARBA" id="ARBA00023015"/>
    </source>
</evidence>
<evidence type="ECO:0000259" key="7">
    <source>
        <dbReference type="Pfam" id="PF04542"/>
    </source>
</evidence>
<accession>A0ABV5V3M2</accession>
<dbReference type="InterPro" id="IPR013249">
    <property type="entry name" value="RNA_pol_sigma70_r4_t2"/>
</dbReference>
<keyword evidence="5" id="KW-0804">Transcription</keyword>
<dbReference type="InterPro" id="IPR036388">
    <property type="entry name" value="WH-like_DNA-bd_sf"/>
</dbReference>
<comment type="similarity">
    <text evidence="1">Belongs to the sigma-70 factor family. ECF subfamily.</text>
</comment>
<dbReference type="InterPro" id="IPR007627">
    <property type="entry name" value="RNA_pol_sigma70_r2"/>
</dbReference>
<keyword evidence="4" id="KW-0238">DNA-binding</keyword>
<dbReference type="EMBL" id="JBHMAX010000017">
    <property type="protein sequence ID" value="MFB9732330.1"/>
    <property type="molecule type" value="Genomic_DNA"/>
</dbReference>
<feature type="compositionally biased region" description="Basic and acidic residues" evidence="6">
    <location>
        <begin position="1"/>
        <end position="12"/>
    </location>
</feature>
<dbReference type="Pfam" id="PF08281">
    <property type="entry name" value="Sigma70_r4_2"/>
    <property type="match status" value="1"/>
</dbReference>
<evidence type="ECO:0000313" key="10">
    <source>
        <dbReference type="Proteomes" id="UP001589613"/>
    </source>
</evidence>
<feature type="region of interest" description="Disordered" evidence="6">
    <location>
        <begin position="1"/>
        <end position="25"/>
    </location>
</feature>
<dbReference type="InterPro" id="IPR014284">
    <property type="entry name" value="RNA_pol_sigma-70_dom"/>
</dbReference>
<feature type="domain" description="RNA polymerase sigma-70 region 2" evidence="7">
    <location>
        <begin position="40"/>
        <end position="105"/>
    </location>
</feature>